<comment type="similarity">
    <text evidence="2">Belongs to the metallo-dependent hydrolases superfamily. DHOase family. Class II DHOase subfamily.</text>
</comment>
<dbReference type="GO" id="GO:0006207">
    <property type="term" value="P:'de novo' pyrimidine nucleobase biosynthetic process"/>
    <property type="evidence" value="ECO:0007669"/>
    <property type="project" value="TreeGrafter"/>
</dbReference>
<evidence type="ECO:0000259" key="8">
    <source>
        <dbReference type="Pfam" id="PF01979"/>
    </source>
</evidence>
<dbReference type="InterPro" id="IPR002195">
    <property type="entry name" value="Dihydroorotase_CS"/>
</dbReference>
<evidence type="ECO:0000256" key="2">
    <source>
        <dbReference type="ARBA" id="ARBA00005631"/>
    </source>
</evidence>
<dbReference type="Pfam" id="PF01979">
    <property type="entry name" value="Amidohydro_1"/>
    <property type="match status" value="1"/>
</dbReference>
<accession>A0A1Y2HAA5</accession>
<dbReference type="PROSITE" id="PS00483">
    <property type="entry name" value="DIHYDROOROTASE_2"/>
    <property type="match status" value="1"/>
</dbReference>
<reference evidence="9 10" key="1">
    <citation type="submission" date="2016-07" db="EMBL/GenBank/DDBJ databases">
        <title>Pervasive Adenine N6-methylation of Active Genes in Fungi.</title>
        <authorList>
            <consortium name="DOE Joint Genome Institute"/>
            <person name="Mondo S.J."/>
            <person name="Dannebaum R.O."/>
            <person name="Kuo R.C."/>
            <person name="Labutti K."/>
            <person name="Haridas S."/>
            <person name="Kuo A."/>
            <person name="Salamov A."/>
            <person name="Ahrendt S.R."/>
            <person name="Lipzen A."/>
            <person name="Sullivan W."/>
            <person name="Andreopoulos W.B."/>
            <person name="Clum A."/>
            <person name="Lindquist E."/>
            <person name="Daum C."/>
            <person name="Ramamoorthy G.K."/>
            <person name="Gryganskyi A."/>
            <person name="Culley D."/>
            <person name="Magnuson J.K."/>
            <person name="James T.Y."/>
            <person name="O'Malley M.A."/>
            <person name="Stajich J.E."/>
            <person name="Spatafora J.W."/>
            <person name="Visel A."/>
            <person name="Grigoriev I.V."/>
        </authorList>
    </citation>
    <scope>NUCLEOTIDE SEQUENCE [LARGE SCALE GENOMIC DNA]</scope>
    <source>
        <strain evidence="9 10">PL171</strain>
    </source>
</reference>
<dbReference type="InterPro" id="IPR004721">
    <property type="entry name" value="DHOdimr"/>
</dbReference>
<evidence type="ECO:0000256" key="6">
    <source>
        <dbReference type="ARBA" id="ARBA00022833"/>
    </source>
</evidence>
<dbReference type="NCBIfam" id="TIGR00856">
    <property type="entry name" value="pyrC_dimer"/>
    <property type="match status" value="1"/>
</dbReference>
<organism evidence="9 10">
    <name type="scientific">Catenaria anguillulae PL171</name>
    <dbReference type="NCBI Taxonomy" id="765915"/>
    <lineage>
        <taxon>Eukaryota</taxon>
        <taxon>Fungi</taxon>
        <taxon>Fungi incertae sedis</taxon>
        <taxon>Blastocladiomycota</taxon>
        <taxon>Blastocladiomycetes</taxon>
        <taxon>Blastocladiales</taxon>
        <taxon>Catenariaceae</taxon>
        <taxon>Catenaria</taxon>
    </lineage>
</organism>
<evidence type="ECO:0000256" key="4">
    <source>
        <dbReference type="ARBA" id="ARBA00022723"/>
    </source>
</evidence>
<evidence type="ECO:0000256" key="7">
    <source>
        <dbReference type="ARBA" id="ARBA00022975"/>
    </source>
</evidence>
<evidence type="ECO:0000256" key="3">
    <source>
        <dbReference type="ARBA" id="ARBA00012860"/>
    </source>
</evidence>
<dbReference type="InterPro" id="IPR006680">
    <property type="entry name" value="Amidohydro-rel"/>
</dbReference>
<proteinExistence type="inferred from homology"/>
<keyword evidence="7" id="KW-0665">Pyrimidine biosynthesis</keyword>
<dbReference type="EC" id="3.5.2.3" evidence="3"/>
<dbReference type="PIRSF" id="PIRSF001237">
    <property type="entry name" value="DHOdimr"/>
    <property type="match status" value="1"/>
</dbReference>
<evidence type="ECO:0000256" key="1">
    <source>
        <dbReference type="ARBA" id="ARBA00004880"/>
    </source>
</evidence>
<comment type="pathway">
    <text evidence="1">Pyrimidine metabolism; UMP biosynthesis via de novo pathway; (S)-dihydroorotate from bicarbonate: step 3/3.</text>
</comment>
<name>A0A1Y2HAA5_9FUNG</name>
<dbReference type="UniPathway" id="UPA00070">
    <property type="reaction ID" value="UER00117"/>
</dbReference>
<keyword evidence="5" id="KW-0378">Hydrolase</keyword>
<dbReference type="EMBL" id="MCFL01000113">
    <property type="protein sequence ID" value="ORZ29972.1"/>
    <property type="molecule type" value="Genomic_DNA"/>
</dbReference>
<keyword evidence="4" id="KW-0479">Metal-binding</keyword>
<evidence type="ECO:0000313" key="9">
    <source>
        <dbReference type="EMBL" id="ORZ29972.1"/>
    </source>
</evidence>
<feature type="domain" description="Amidohydrolase-related" evidence="8">
    <location>
        <begin position="12"/>
        <end position="251"/>
    </location>
</feature>
<dbReference type="Gene3D" id="3.20.20.140">
    <property type="entry name" value="Metal-dependent hydrolases"/>
    <property type="match status" value="1"/>
</dbReference>
<evidence type="ECO:0000256" key="5">
    <source>
        <dbReference type="ARBA" id="ARBA00022801"/>
    </source>
</evidence>
<dbReference type="PANTHER" id="PTHR43137:SF1">
    <property type="entry name" value="DIHYDROOROTASE"/>
    <property type="match status" value="1"/>
</dbReference>
<dbReference type="SUPFAM" id="SSF51556">
    <property type="entry name" value="Metallo-dependent hydrolases"/>
    <property type="match status" value="1"/>
</dbReference>
<dbReference type="STRING" id="765915.A0A1Y2HAA5"/>
<dbReference type="Proteomes" id="UP000193411">
    <property type="component" value="Unassembled WGS sequence"/>
</dbReference>
<keyword evidence="6" id="KW-0862">Zinc</keyword>
<protein>
    <recommendedName>
        <fullName evidence="3">dihydroorotase</fullName>
        <ecNumber evidence="3">3.5.2.3</ecNumber>
    </recommendedName>
</protein>
<dbReference type="FunFam" id="3.20.20.140:FF:000071">
    <property type="entry name" value="Dihydroorotase, homodimeric type, variant"/>
    <property type="match status" value="1"/>
</dbReference>
<dbReference type="GO" id="GO:0005737">
    <property type="term" value="C:cytoplasm"/>
    <property type="evidence" value="ECO:0007669"/>
    <property type="project" value="TreeGrafter"/>
</dbReference>
<dbReference type="InterPro" id="IPR032466">
    <property type="entry name" value="Metal_Hydrolase"/>
</dbReference>
<evidence type="ECO:0000313" key="10">
    <source>
        <dbReference type="Proteomes" id="UP000193411"/>
    </source>
</evidence>
<dbReference type="PANTHER" id="PTHR43137">
    <property type="entry name" value="DIHYDROOROTASE"/>
    <property type="match status" value="1"/>
</dbReference>
<dbReference type="GO" id="GO:0004151">
    <property type="term" value="F:dihydroorotase activity"/>
    <property type="evidence" value="ECO:0007669"/>
    <property type="project" value="UniProtKB-EC"/>
</dbReference>
<dbReference type="AlphaFoldDB" id="A0A1Y2HAA5"/>
<sequence>MESTVRLPMAADMHVHLRQGPMCETVTPLLQGTGIDTFLVMPNLIPPISNTDMAVAYRSQLQSLAPNLTFLMTLYLSPSLTPDEIRKAKRAGITGVKSYPRGVTTNSDGGVESYEVYYPVFQAMEEEDMILHLHGECPSSEEHNITILNAESKFLTHLAKLHKAFPKLRIILEHATTADAVNMVKSLGDTVGCTITVHHLFLTVEDWAGLPHGFCKPVAKTFADRAALRAVIQEGHPRFFLGTDSAPHPRHAKESAKAPAGLFTSLAPLPYLATLFHRLGMLDKLEGFACAFGRKFYKMPIATEKKVLLTYVPELDRKVGEDVVVSDRGTKIPEVVKVKGLVAADGKSEVEVVPFLAGERLPWTLRVDN</sequence>
<gene>
    <name evidence="9" type="ORF">BCR44DRAFT_1480643</name>
</gene>
<dbReference type="PROSITE" id="PS00482">
    <property type="entry name" value="DIHYDROOROTASE_1"/>
    <property type="match status" value="1"/>
</dbReference>
<comment type="caution">
    <text evidence="9">The sequence shown here is derived from an EMBL/GenBank/DDBJ whole genome shotgun (WGS) entry which is preliminary data.</text>
</comment>
<dbReference type="GO" id="GO:0044205">
    <property type="term" value="P:'de novo' UMP biosynthetic process"/>
    <property type="evidence" value="ECO:0007669"/>
    <property type="project" value="UniProtKB-UniPathway"/>
</dbReference>
<dbReference type="HAMAP" id="MF_00219">
    <property type="entry name" value="PyrC_classII"/>
    <property type="match status" value="1"/>
</dbReference>
<keyword evidence="10" id="KW-1185">Reference proteome</keyword>
<dbReference type="GO" id="GO:0046872">
    <property type="term" value="F:metal ion binding"/>
    <property type="evidence" value="ECO:0007669"/>
    <property type="project" value="UniProtKB-KW"/>
</dbReference>
<dbReference type="OrthoDB" id="1670005at2759"/>